<comment type="subcellular location">
    <subcellularLocation>
        <location evidence="1">Cytoplasm</location>
    </subcellularLocation>
</comment>
<evidence type="ECO:0000313" key="5">
    <source>
        <dbReference type="EMBL" id="KAJ8372801.1"/>
    </source>
</evidence>
<comment type="caution">
    <text evidence="5">The sequence shown here is derived from an EMBL/GenBank/DDBJ whole genome shotgun (WGS) entry which is preliminary data.</text>
</comment>
<accession>A0AAD7RAC5</accession>
<evidence type="ECO:0000256" key="1">
    <source>
        <dbReference type="ARBA" id="ARBA00004496"/>
    </source>
</evidence>
<dbReference type="PANTHER" id="PTHR15346">
    <property type="entry name" value="DYNACTIN SUBUNIT"/>
    <property type="match status" value="1"/>
</dbReference>
<dbReference type="Proteomes" id="UP001221898">
    <property type="component" value="Unassembled WGS sequence"/>
</dbReference>
<sequence>MEGLSLQASTRESSAEEKFTPVVMTQQAAQLKQQLVSAHLDSLLGPQAHINLADSHGALAKRLLTQLEAVRESRGAPGGEGRAVGGKGTDGVVLYELHSWPEQNRFSESAKIVELEKRIAIWVEESSVLGKMNEIAKHKVATEHGNTQNKVQQTMKENLHAVEENFAVLDRRMKKLSK</sequence>
<reference evidence="5" key="1">
    <citation type="journal article" date="2023" name="Science">
        <title>Genome structures resolve the early diversification of teleost fishes.</title>
        <authorList>
            <person name="Parey E."/>
            <person name="Louis A."/>
            <person name="Montfort J."/>
            <person name="Bouchez O."/>
            <person name="Roques C."/>
            <person name="Iampietro C."/>
            <person name="Lluch J."/>
            <person name="Castinel A."/>
            <person name="Donnadieu C."/>
            <person name="Desvignes T."/>
            <person name="Floi Bucao C."/>
            <person name="Jouanno E."/>
            <person name="Wen M."/>
            <person name="Mejri S."/>
            <person name="Dirks R."/>
            <person name="Jansen H."/>
            <person name="Henkel C."/>
            <person name="Chen W.J."/>
            <person name="Zahm M."/>
            <person name="Cabau C."/>
            <person name="Klopp C."/>
            <person name="Thompson A.W."/>
            <person name="Robinson-Rechavi M."/>
            <person name="Braasch I."/>
            <person name="Lecointre G."/>
            <person name="Bobe J."/>
            <person name="Postlethwait J.H."/>
            <person name="Berthelot C."/>
            <person name="Roest Crollius H."/>
            <person name="Guiguen Y."/>
        </authorList>
    </citation>
    <scope>NUCLEOTIDE SEQUENCE</scope>
    <source>
        <strain evidence="5">NC1722</strain>
    </source>
</reference>
<dbReference type="AlphaFoldDB" id="A0AAD7RAC5"/>
<dbReference type="GO" id="GO:0005737">
    <property type="term" value="C:cytoplasm"/>
    <property type="evidence" value="ECO:0007669"/>
    <property type="project" value="UniProtKB-SubCell"/>
</dbReference>
<evidence type="ECO:0000256" key="3">
    <source>
        <dbReference type="ARBA" id="ARBA00022490"/>
    </source>
</evidence>
<keyword evidence="6" id="KW-1185">Reference proteome</keyword>
<evidence type="ECO:0000256" key="4">
    <source>
        <dbReference type="ARBA" id="ARBA00023017"/>
    </source>
</evidence>
<gene>
    <name evidence="5" type="ORF">AAFF_G00276960</name>
</gene>
<keyword evidence="3" id="KW-0963">Cytoplasm</keyword>
<name>A0AAD7RAC5_9TELE</name>
<organism evidence="5 6">
    <name type="scientific">Aldrovandia affinis</name>
    <dbReference type="NCBI Taxonomy" id="143900"/>
    <lineage>
        <taxon>Eukaryota</taxon>
        <taxon>Metazoa</taxon>
        <taxon>Chordata</taxon>
        <taxon>Craniata</taxon>
        <taxon>Vertebrata</taxon>
        <taxon>Euteleostomi</taxon>
        <taxon>Actinopterygii</taxon>
        <taxon>Neopterygii</taxon>
        <taxon>Teleostei</taxon>
        <taxon>Notacanthiformes</taxon>
        <taxon>Halosauridae</taxon>
        <taxon>Aldrovandia</taxon>
    </lineage>
</organism>
<keyword evidence="4" id="KW-0243">Dynein</keyword>
<dbReference type="GO" id="GO:0007017">
    <property type="term" value="P:microtubule-based process"/>
    <property type="evidence" value="ECO:0007669"/>
    <property type="project" value="InterPro"/>
</dbReference>
<evidence type="ECO:0000313" key="6">
    <source>
        <dbReference type="Proteomes" id="UP001221898"/>
    </source>
</evidence>
<comment type="similarity">
    <text evidence="2">Belongs to the dynactin subunit 2 family.</text>
</comment>
<evidence type="ECO:0000256" key="2">
    <source>
        <dbReference type="ARBA" id="ARBA00006176"/>
    </source>
</evidence>
<protein>
    <submittedName>
        <fullName evidence="5">Uncharacterized protein</fullName>
    </submittedName>
</protein>
<proteinExistence type="inferred from homology"/>
<dbReference type="Pfam" id="PF04912">
    <property type="entry name" value="Dynamitin"/>
    <property type="match status" value="1"/>
</dbReference>
<dbReference type="EMBL" id="JAINUG010000386">
    <property type="protein sequence ID" value="KAJ8372801.1"/>
    <property type="molecule type" value="Genomic_DNA"/>
</dbReference>
<dbReference type="GO" id="GO:0005869">
    <property type="term" value="C:dynactin complex"/>
    <property type="evidence" value="ECO:0007669"/>
    <property type="project" value="InterPro"/>
</dbReference>
<dbReference type="GO" id="GO:0030286">
    <property type="term" value="C:dynein complex"/>
    <property type="evidence" value="ECO:0007669"/>
    <property type="project" value="UniProtKB-KW"/>
</dbReference>
<dbReference type="InterPro" id="IPR028133">
    <property type="entry name" value="Dynamitin"/>
</dbReference>